<reference evidence="1 2" key="1">
    <citation type="submission" date="2021-02" db="EMBL/GenBank/DDBJ databases">
        <title>Plant Genome Project.</title>
        <authorList>
            <person name="Zhang R.-G."/>
        </authorList>
    </citation>
    <scope>NUCLEOTIDE SEQUENCE [LARGE SCALE GENOMIC DNA]</scope>
    <source>
        <tissue evidence="1">Leaves</tissue>
    </source>
</reference>
<gene>
    <name evidence="1" type="ORF">JRO89_XS01G0246000</name>
</gene>
<name>A0ABQ8IL12_9ROSI</name>
<keyword evidence="2" id="KW-1185">Reference proteome</keyword>
<comment type="caution">
    <text evidence="1">The sequence shown here is derived from an EMBL/GenBank/DDBJ whole genome shotgun (WGS) entry which is preliminary data.</text>
</comment>
<organism evidence="1 2">
    <name type="scientific">Xanthoceras sorbifolium</name>
    <dbReference type="NCBI Taxonomy" id="99658"/>
    <lineage>
        <taxon>Eukaryota</taxon>
        <taxon>Viridiplantae</taxon>
        <taxon>Streptophyta</taxon>
        <taxon>Embryophyta</taxon>
        <taxon>Tracheophyta</taxon>
        <taxon>Spermatophyta</taxon>
        <taxon>Magnoliopsida</taxon>
        <taxon>eudicotyledons</taxon>
        <taxon>Gunneridae</taxon>
        <taxon>Pentapetalae</taxon>
        <taxon>rosids</taxon>
        <taxon>malvids</taxon>
        <taxon>Sapindales</taxon>
        <taxon>Sapindaceae</taxon>
        <taxon>Xanthoceroideae</taxon>
        <taxon>Xanthoceras</taxon>
    </lineage>
</organism>
<evidence type="ECO:0000313" key="1">
    <source>
        <dbReference type="EMBL" id="KAH7577402.1"/>
    </source>
</evidence>
<accession>A0ABQ8IL12</accession>
<dbReference type="Proteomes" id="UP000827721">
    <property type="component" value="Unassembled WGS sequence"/>
</dbReference>
<sequence>MEEIVRNLIHIWGRYEAVVEAKARGMKSETVASVGKLLATAKPNGDAFRTLILKIRRTNHELEVELVRENMFTFHDLDKMRIRYKGLFLGEPIGVVKELDLGASVDCIGKFTVVRVQTLN</sequence>
<protein>
    <submittedName>
        <fullName evidence="1">Uncharacterized protein</fullName>
    </submittedName>
</protein>
<evidence type="ECO:0000313" key="2">
    <source>
        <dbReference type="Proteomes" id="UP000827721"/>
    </source>
</evidence>
<dbReference type="EMBL" id="JAFEMO010000001">
    <property type="protein sequence ID" value="KAH7577402.1"/>
    <property type="molecule type" value="Genomic_DNA"/>
</dbReference>
<proteinExistence type="predicted"/>